<reference evidence="9 10" key="1">
    <citation type="submission" date="2020-08" db="EMBL/GenBank/DDBJ databases">
        <title>Genomic Encyclopedia of Type Strains, Phase IV (KMG-IV): sequencing the most valuable type-strain genomes for metagenomic binning, comparative biology and taxonomic classification.</title>
        <authorList>
            <person name="Goeker M."/>
        </authorList>
    </citation>
    <scope>NUCLEOTIDE SEQUENCE [LARGE SCALE GENOMIC DNA]</scope>
    <source>
        <strain evidence="9 10">DSM 103336</strain>
    </source>
</reference>
<sequence length="424" mass="44964">MTGRSVLVLGGGVVGVATAWYCAQAGCAVTLIERREGVGMETSFANAGQVSPGYSAPWAGPGMQVKALRWLAMKHGPLKVQPRMDRALFAWLIRFNAACTAEAYATGKSRMMRLATYSRDMLRLLRAETGIAYDHGEGGTLQLFRTQKQVDAAIKDVTVLRELGVEHRMLDRAAVLAQEPGLAAATAPIAGGLLLPGDETGDAHLFTRELARMAADAGVTFVHDTNIDSIVAKDGRVDHVLAGGQTYRADEVVLALGSYSADIARPLGLDLPVYPLKGYSLTAPVADPAGAPLSTVMDETYKIGITRLGGRVRVGGTAELAGFDTRLPSKRTEVLRLSLTDLFPRAADLDAVQYWTGLRPATPDGPPIVGASPIANLWLNCGHGTLGWTMACGSGRLIADLITGATPDIDYADLSYARYSPVNA</sequence>
<dbReference type="SUPFAM" id="SSF51905">
    <property type="entry name" value="FAD/NAD(P)-binding domain"/>
    <property type="match status" value="1"/>
</dbReference>
<comment type="cofactor">
    <cofactor evidence="1 7">
        <name>FAD</name>
        <dbReference type="ChEBI" id="CHEBI:57692"/>
    </cofactor>
</comment>
<evidence type="ECO:0000313" key="9">
    <source>
        <dbReference type="EMBL" id="MBB5727681.1"/>
    </source>
</evidence>
<name>A0A7W9EZV9_9SPHN</name>
<dbReference type="RefSeq" id="WP_157175296.1">
    <property type="nucleotide sequence ID" value="NZ_BMJP01000001.1"/>
</dbReference>
<dbReference type="HAMAP" id="MF_01202">
    <property type="entry name" value="DadA"/>
    <property type="match status" value="1"/>
</dbReference>
<dbReference type="Gene3D" id="3.30.9.10">
    <property type="entry name" value="D-Amino Acid Oxidase, subunit A, domain 2"/>
    <property type="match status" value="1"/>
</dbReference>
<evidence type="ECO:0000256" key="3">
    <source>
        <dbReference type="ARBA" id="ARBA00022630"/>
    </source>
</evidence>
<keyword evidence="4 7" id="KW-0274">FAD</keyword>
<comment type="catalytic activity">
    <reaction evidence="6 7">
        <text>a D-alpha-amino acid + A + H2O = a 2-oxocarboxylate + AH2 + NH4(+)</text>
        <dbReference type="Rhea" id="RHEA:18125"/>
        <dbReference type="ChEBI" id="CHEBI:13193"/>
        <dbReference type="ChEBI" id="CHEBI:15377"/>
        <dbReference type="ChEBI" id="CHEBI:17499"/>
        <dbReference type="ChEBI" id="CHEBI:28938"/>
        <dbReference type="ChEBI" id="CHEBI:35179"/>
        <dbReference type="ChEBI" id="CHEBI:59871"/>
    </reaction>
</comment>
<dbReference type="PANTHER" id="PTHR13847:SF280">
    <property type="entry name" value="D-AMINO ACID DEHYDROGENASE"/>
    <property type="match status" value="1"/>
</dbReference>
<dbReference type="Gene3D" id="3.50.50.60">
    <property type="entry name" value="FAD/NAD(P)-binding domain"/>
    <property type="match status" value="2"/>
</dbReference>
<evidence type="ECO:0000256" key="4">
    <source>
        <dbReference type="ARBA" id="ARBA00022827"/>
    </source>
</evidence>
<comment type="similarity">
    <text evidence="2 7">Belongs to the DadA oxidoreductase family.</text>
</comment>
<evidence type="ECO:0000256" key="1">
    <source>
        <dbReference type="ARBA" id="ARBA00001974"/>
    </source>
</evidence>
<dbReference type="GO" id="GO:0008718">
    <property type="term" value="F:D-amino-acid dehydrogenase activity"/>
    <property type="evidence" value="ECO:0007669"/>
    <property type="project" value="UniProtKB-UniRule"/>
</dbReference>
<keyword evidence="5 7" id="KW-0560">Oxidoreductase</keyword>
<comment type="caution">
    <text evidence="9">The sequence shown here is derived from an EMBL/GenBank/DDBJ whole genome shotgun (WGS) entry which is preliminary data.</text>
</comment>
<feature type="domain" description="FAD dependent oxidoreductase" evidence="8">
    <location>
        <begin position="6"/>
        <end position="401"/>
    </location>
</feature>
<dbReference type="EC" id="1.4.99.-" evidence="7"/>
<keyword evidence="10" id="KW-1185">Reference proteome</keyword>
<dbReference type="AlphaFoldDB" id="A0A7W9EZV9"/>
<dbReference type="Pfam" id="PF01266">
    <property type="entry name" value="DAO"/>
    <property type="match status" value="1"/>
</dbReference>
<protein>
    <recommendedName>
        <fullName evidence="7">D-amino acid dehydrogenase</fullName>
        <ecNumber evidence="7">1.4.99.-</ecNumber>
    </recommendedName>
</protein>
<dbReference type="InterPro" id="IPR023080">
    <property type="entry name" value="DadA"/>
</dbReference>
<evidence type="ECO:0000256" key="5">
    <source>
        <dbReference type="ARBA" id="ARBA00023002"/>
    </source>
</evidence>
<comment type="function">
    <text evidence="7">Oxidative deamination of D-amino acids.</text>
</comment>
<dbReference type="NCBIfam" id="NF001933">
    <property type="entry name" value="PRK00711.1"/>
    <property type="match status" value="1"/>
</dbReference>
<proteinExistence type="inferred from homology"/>
<dbReference type="EMBL" id="JACIJR010000001">
    <property type="protein sequence ID" value="MBB5727681.1"/>
    <property type="molecule type" value="Genomic_DNA"/>
</dbReference>
<evidence type="ECO:0000256" key="2">
    <source>
        <dbReference type="ARBA" id="ARBA00009410"/>
    </source>
</evidence>
<dbReference type="Proteomes" id="UP000546701">
    <property type="component" value="Unassembled WGS sequence"/>
</dbReference>
<dbReference type="PANTHER" id="PTHR13847">
    <property type="entry name" value="SARCOSINE DEHYDROGENASE-RELATED"/>
    <property type="match status" value="1"/>
</dbReference>
<dbReference type="GO" id="GO:0005886">
    <property type="term" value="C:plasma membrane"/>
    <property type="evidence" value="ECO:0007669"/>
    <property type="project" value="TreeGrafter"/>
</dbReference>
<feature type="binding site" evidence="7">
    <location>
        <begin position="6"/>
        <end position="20"/>
    </location>
    <ligand>
        <name>FAD</name>
        <dbReference type="ChEBI" id="CHEBI:57692"/>
    </ligand>
</feature>
<dbReference type="GO" id="GO:0005737">
    <property type="term" value="C:cytoplasm"/>
    <property type="evidence" value="ECO:0007669"/>
    <property type="project" value="TreeGrafter"/>
</dbReference>
<dbReference type="InterPro" id="IPR006076">
    <property type="entry name" value="FAD-dep_OxRdtase"/>
</dbReference>
<evidence type="ECO:0000256" key="6">
    <source>
        <dbReference type="ARBA" id="ARBA00047884"/>
    </source>
</evidence>
<evidence type="ECO:0000256" key="7">
    <source>
        <dbReference type="HAMAP-Rule" id="MF_01202"/>
    </source>
</evidence>
<accession>A0A7W9EZV9</accession>
<dbReference type="InterPro" id="IPR036188">
    <property type="entry name" value="FAD/NAD-bd_sf"/>
</dbReference>
<evidence type="ECO:0000259" key="8">
    <source>
        <dbReference type="Pfam" id="PF01266"/>
    </source>
</evidence>
<keyword evidence="3 7" id="KW-0285">Flavoprotein</keyword>
<dbReference type="GO" id="GO:0055130">
    <property type="term" value="P:D-alanine catabolic process"/>
    <property type="evidence" value="ECO:0007669"/>
    <property type="project" value="TreeGrafter"/>
</dbReference>
<evidence type="ECO:0000313" key="10">
    <source>
        <dbReference type="Proteomes" id="UP000546701"/>
    </source>
</evidence>
<gene>
    <name evidence="7" type="primary">dadA</name>
    <name evidence="9" type="ORF">FHS99_000137</name>
</gene>
<organism evidence="9 10">
    <name type="scientific">Sphingomonas prati</name>
    <dbReference type="NCBI Taxonomy" id="1843237"/>
    <lineage>
        <taxon>Bacteria</taxon>
        <taxon>Pseudomonadati</taxon>
        <taxon>Pseudomonadota</taxon>
        <taxon>Alphaproteobacteria</taxon>
        <taxon>Sphingomonadales</taxon>
        <taxon>Sphingomonadaceae</taxon>
        <taxon>Sphingomonas</taxon>
    </lineage>
</organism>
<dbReference type="SUPFAM" id="SSF54373">
    <property type="entry name" value="FAD-linked reductases, C-terminal domain"/>
    <property type="match status" value="1"/>
</dbReference>
<dbReference type="OrthoDB" id="9805337at2"/>